<evidence type="ECO:0000313" key="11">
    <source>
        <dbReference type="Proteomes" id="UP000224634"/>
    </source>
</evidence>
<comment type="subcellular location">
    <subcellularLocation>
        <location evidence="1">Nucleus</location>
    </subcellularLocation>
</comment>
<dbReference type="GO" id="GO:0006281">
    <property type="term" value="P:DNA repair"/>
    <property type="evidence" value="ECO:0007669"/>
    <property type="project" value="TreeGrafter"/>
</dbReference>
<gene>
    <name evidence="10" type="ORF">AJ80_07121</name>
</gene>
<feature type="compositionally biased region" description="Acidic residues" evidence="8">
    <location>
        <begin position="584"/>
        <end position="594"/>
    </location>
</feature>
<evidence type="ECO:0000256" key="1">
    <source>
        <dbReference type="ARBA" id="ARBA00004123"/>
    </source>
</evidence>
<dbReference type="GO" id="GO:0043111">
    <property type="term" value="P:replication fork arrest"/>
    <property type="evidence" value="ECO:0007669"/>
    <property type="project" value="TreeGrafter"/>
</dbReference>
<proteinExistence type="inferred from homology"/>
<keyword evidence="5" id="KW-0539">Nucleus</keyword>
<evidence type="ECO:0000256" key="6">
    <source>
        <dbReference type="ARBA" id="ARBA00023254"/>
    </source>
</evidence>
<comment type="similarity">
    <text evidence="2">Belongs to the timeless family.</text>
</comment>
<dbReference type="GO" id="GO:0003677">
    <property type="term" value="F:DNA binding"/>
    <property type="evidence" value="ECO:0007669"/>
    <property type="project" value="TreeGrafter"/>
</dbReference>
<feature type="compositionally biased region" description="Basic residues" evidence="8">
    <location>
        <begin position="561"/>
        <end position="570"/>
    </location>
</feature>
<feature type="compositionally biased region" description="Acidic residues" evidence="8">
    <location>
        <begin position="1159"/>
        <end position="1168"/>
    </location>
</feature>
<keyword evidence="7" id="KW-0131">Cell cycle</keyword>
<feature type="compositionally biased region" description="Acidic residues" evidence="8">
    <location>
        <begin position="1060"/>
        <end position="1069"/>
    </location>
</feature>
<evidence type="ECO:0000256" key="2">
    <source>
        <dbReference type="ARBA" id="ARBA00008174"/>
    </source>
</evidence>
<dbReference type="STRING" id="1447883.A0A2B7XS37"/>
<organism evidence="10 11">
    <name type="scientific">Polytolypa hystricis (strain UAMH7299)</name>
    <dbReference type="NCBI Taxonomy" id="1447883"/>
    <lineage>
        <taxon>Eukaryota</taxon>
        <taxon>Fungi</taxon>
        <taxon>Dikarya</taxon>
        <taxon>Ascomycota</taxon>
        <taxon>Pezizomycotina</taxon>
        <taxon>Eurotiomycetes</taxon>
        <taxon>Eurotiomycetidae</taxon>
        <taxon>Onygenales</taxon>
        <taxon>Onygenales incertae sedis</taxon>
        <taxon>Polytolypa</taxon>
    </lineage>
</organism>
<sequence length="1190" mass="135106">METDSGSQAQVVDPEVRAYIYSLLTALGGTGGSDTGQYVLGDDALACLRDIKKWLKFYDEKANRMDVARCLAEAELVNRDLLPILALYGDAAQDDKHKSRILLACLELLVPLTWPLEIHSQMTVNHHRHTPYLRHSQVMYKRGILGHGTSQILRAVIRIALPSVTIPRSERSSRDEGILKLMLYLFRNIAIITPSPHLAGEGDEEEASRSATITTFHRQDVFALLLTMCSNMGEDFTFQDVIILEILFHLVKGVDAKSLFSNDKQHGVMETNALQGILEKEDSVKREYSKNAPTRHNRFGTMIWVKRGEEKMSTVSGQDILKDERTALLKMDKTKKWNKPKGRRNDVDVSINNFNVPTTLTSSAAKHLRTFVGEFLDSGFNPLFTQLRKAIEREADRVTEATQRQFFYVISWFLEAERARRTQQKELRQRNQNARDIEPDSFGLVASVLNQETFIALSRWMQTFLDNKEWQDVNATMRCFTQILLTVQEMSASPLDEDQEIAENIQNRIFYEETTHDRILSILRNYKDQGFWYLDSCTELAYVFLRMLEQYSKQNVDMQVRSRRRGRRKKAAEAAKDQNNPEGGESESEADDTAEATRTAVERSFDFKRFAPKFCTQKSVNTFIAFTSFYRELNLEQLKRIHRFFYRVAFKQDLSVLLFRVDIISLFYKMIKGPDGLDPTKPIFREWEEFVRQIIKKLIKKLDQRPELIVEMLFSKINATVHYLEYGYEKQTVSSESKPAMELEVKPTAATTLDEKMAIVVSALVSEGKENLVKWLCQSLESAVNERRSWELEAEARKDADSGEAEDTAPKATSTAVTPADDACRTAMFRNGRLRLLMTLAGLQILGGEDVLGATWIIASALSSSTIEETLKMIQKHCENPSAEINGEDPRDLLRRKRVAHPDIDPRDSGFVVDFGDDSEGEDNVDLDGVLFPANIRTKSNALDELKKKRRKRRGGQDDDEANHLDDETLEARRLAREKNALDRQRKIKSDLYIHASDEESDDEADKDFFAREEERRQQQANRVRDALMAARLNDGESTSKKKKSAAGRKRTSTSAALHDDDDDDDMDSDDGKRKRRKSDSPSLLDGDDDEDDDVIMEQPSSVQARTSRQETPPTSTEDDLGFGFGASPSGPFHWSSSLANRDAAGIGSGEKAKASVPADEDEDEDDVPVARAPRRSRVMAGFVVDSDSE</sequence>
<name>A0A2B7XS37_POLH7</name>
<feature type="region of interest" description="Disordered" evidence="8">
    <location>
        <begin position="559"/>
        <end position="595"/>
    </location>
</feature>
<dbReference type="OrthoDB" id="310853at2759"/>
<evidence type="ECO:0000256" key="4">
    <source>
        <dbReference type="ARBA" id="ARBA00022880"/>
    </source>
</evidence>
<dbReference type="GO" id="GO:0031298">
    <property type="term" value="C:replication fork protection complex"/>
    <property type="evidence" value="ECO:0007669"/>
    <property type="project" value="TreeGrafter"/>
</dbReference>
<comment type="caution">
    <text evidence="10">The sequence shown here is derived from an EMBL/GenBank/DDBJ whole genome shotgun (WGS) entry which is preliminary data.</text>
</comment>
<reference evidence="10 11" key="1">
    <citation type="submission" date="2017-10" db="EMBL/GenBank/DDBJ databases">
        <title>Comparative genomics in systemic dimorphic fungi from Ajellomycetaceae.</title>
        <authorList>
            <person name="Munoz J.F."/>
            <person name="Mcewen J.G."/>
            <person name="Clay O.K."/>
            <person name="Cuomo C.A."/>
        </authorList>
    </citation>
    <scope>NUCLEOTIDE SEQUENCE [LARGE SCALE GENOMIC DNA]</scope>
    <source>
        <strain evidence="10 11">UAMH7299</strain>
    </source>
</reference>
<feature type="compositionally biased region" description="Basic residues" evidence="8">
    <location>
        <begin position="1041"/>
        <end position="1052"/>
    </location>
</feature>
<dbReference type="PANTHER" id="PTHR22940">
    <property type="entry name" value="TIMEOUT/TIMELESS-2"/>
    <property type="match status" value="1"/>
</dbReference>
<dbReference type="Pfam" id="PF04821">
    <property type="entry name" value="TIMELESS"/>
    <property type="match status" value="1"/>
</dbReference>
<keyword evidence="6" id="KW-0469">Meiosis</keyword>
<dbReference type="AlphaFoldDB" id="A0A2B7XS37"/>
<feature type="region of interest" description="Disordered" evidence="8">
    <location>
        <begin position="795"/>
        <end position="818"/>
    </location>
</feature>
<dbReference type="InterPro" id="IPR006906">
    <property type="entry name" value="Timeless_N"/>
</dbReference>
<dbReference type="EMBL" id="PDNA01000132">
    <property type="protein sequence ID" value="PGH11442.1"/>
    <property type="molecule type" value="Genomic_DNA"/>
</dbReference>
<evidence type="ECO:0000259" key="9">
    <source>
        <dbReference type="Pfam" id="PF04821"/>
    </source>
</evidence>
<evidence type="ECO:0000256" key="5">
    <source>
        <dbReference type="ARBA" id="ARBA00023242"/>
    </source>
</evidence>
<accession>A0A2B7XS37</accession>
<evidence type="ECO:0000256" key="8">
    <source>
        <dbReference type="SAM" id="MobiDB-lite"/>
    </source>
</evidence>
<feature type="compositionally biased region" description="Acidic residues" evidence="8">
    <location>
        <begin position="1086"/>
        <end position="1096"/>
    </location>
</feature>
<evidence type="ECO:0000313" key="10">
    <source>
        <dbReference type="EMBL" id="PGH11442.1"/>
    </source>
</evidence>
<dbReference type="Proteomes" id="UP000224634">
    <property type="component" value="Unassembled WGS sequence"/>
</dbReference>
<feature type="region of interest" description="Disordered" evidence="8">
    <location>
        <begin position="1030"/>
        <end position="1174"/>
    </location>
</feature>
<keyword evidence="11" id="KW-1185">Reference proteome</keyword>
<feature type="compositionally biased region" description="Polar residues" evidence="8">
    <location>
        <begin position="1099"/>
        <end position="1116"/>
    </location>
</feature>
<keyword evidence="4" id="KW-0236">DNA replication inhibitor</keyword>
<feature type="domain" description="Timeless N-terminal" evidence="9">
    <location>
        <begin position="37"/>
        <end position="305"/>
    </location>
</feature>
<dbReference type="GO" id="GO:0000076">
    <property type="term" value="P:DNA replication checkpoint signaling"/>
    <property type="evidence" value="ECO:0007669"/>
    <property type="project" value="TreeGrafter"/>
</dbReference>
<dbReference type="GO" id="GO:0051321">
    <property type="term" value="P:meiotic cell cycle"/>
    <property type="evidence" value="ECO:0007669"/>
    <property type="project" value="UniProtKB-KW"/>
</dbReference>
<dbReference type="PANTHER" id="PTHR22940:SF4">
    <property type="entry name" value="PROTEIN TIMELESS HOMOLOG"/>
    <property type="match status" value="1"/>
</dbReference>
<evidence type="ECO:0000256" key="3">
    <source>
        <dbReference type="ARBA" id="ARBA00021529"/>
    </source>
</evidence>
<evidence type="ECO:0000256" key="7">
    <source>
        <dbReference type="ARBA" id="ARBA00023306"/>
    </source>
</evidence>
<protein>
    <recommendedName>
        <fullName evidence="3">Topoisomerase 1-associated factor 1</fullName>
    </recommendedName>
</protein>
<dbReference type="InterPro" id="IPR044998">
    <property type="entry name" value="Timeless"/>
</dbReference>